<dbReference type="InterPro" id="IPR001647">
    <property type="entry name" value="HTH_TetR"/>
</dbReference>
<protein>
    <submittedName>
        <fullName evidence="6">TetR family transcriptional regulator</fullName>
    </submittedName>
</protein>
<keyword evidence="1" id="KW-0805">Transcription regulation</keyword>
<dbReference type="InterPro" id="IPR009057">
    <property type="entry name" value="Homeodomain-like_sf"/>
</dbReference>
<dbReference type="Gene3D" id="1.10.357.10">
    <property type="entry name" value="Tetracycline Repressor, domain 2"/>
    <property type="match status" value="1"/>
</dbReference>
<evidence type="ECO:0000256" key="1">
    <source>
        <dbReference type="ARBA" id="ARBA00023015"/>
    </source>
</evidence>
<organism evidence="6 7">
    <name type="scientific">Streptomyces albireticuli</name>
    <dbReference type="NCBI Taxonomy" id="1940"/>
    <lineage>
        <taxon>Bacteria</taxon>
        <taxon>Bacillati</taxon>
        <taxon>Actinomycetota</taxon>
        <taxon>Actinomycetes</taxon>
        <taxon>Kitasatosporales</taxon>
        <taxon>Streptomycetaceae</taxon>
        <taxon>Streptomyces</taxon>
    </lineage>
</organism>
<dbReference type="Pfam" id="PF13305">
    <property type="entry name" value="TetR_C_33"/>
    <property type="match status" value="1"/>
</dbReference>
<dbReference type="PANTHER" id="PTHR30055:SF234">
    <property type="entry name" value="HTH-TYPE TRANSCRIPTIONAL REGULATOR BETI"/>
    <property type="match status" value="1"/>
</dbReference>
<dbReference type="SUPFAM" id="SSF48498">
    <property type="entry name" value="Tetracyclin repressor-like, C-terminal domain"/>
    <property type="match status" value="1"/>
</dbReference>
<evidence type="ECO:0000256" key="2">
    <source>
        <dbReference type="ARBA" id="ARBA00023125"/>
    </source>
</evidence>
<feature type="domain" description="HTH tetR-type" evidence="5">
    <location>
        <begin position="12"/>
        <end position="72"/>
    </location>
</feature>
<keyword evidence="2 4" id="KW-0238">DNA-binding</keyword>
<dbReference type="RefSeq" id="WP_087925743.1">
    <property type="nucleotide sequence ID" value="NZ_CP021744.1"/>
</dbReference>
<dbReference type="AlphaFoldDB" id="A0A1Z2KZ13"/>
<proteinExistence type="predicted"/>
<dbReference type="Pfam" id="PF00440">
    <property type="entry name" value="TetR_N"/>
    <property type="match status" value="1"/>
</dbReference>
<dbReference type="PRINTS" id="PR00455">
    <property type="entry name" value="HTHTETR"/>
</dbReference>
<feature type="DNA-binding region" description="H-T-H motif" evidence="4">
    <location>
        <begin position="35"/>
        <end position="54"/>
    </location>
</feature>
<dbReference type="InterPro" id="IPR025996">
    <property type="entry name" value="MT1864/Rv1816-like_C"/>
</dbReference>
<dbReference type="InterPro" id="IPR050109">
    <property type="entry name" value="HTH-type_TetR-like_transc_reg"/>
</dbReference>
<dbReference type="PANTHER" id="PTHR30055">
    <property type="entry name" value="HTH-TYPE TRANSCRIPTIONAL REGULATOR RUTR"/>
    <property type="match status" value="1"/>
</dbReference>
<evidence type="ECO:0000313" key="7">
    <source>
        <dbReference type="Proteomes" id="UP000195755"/>
    </source>
</evidence>
<evidence type="ECO:0000256" key="4">
    <source>
        <dbReference type="PROSITE-ProRule" id="PRU00335"/>
    </source>
</evidence>
<evidence type="ECO:0000256" key="3">
    <source>
        <dbReference type="ARBA" id="ARBA00023163"/>
    </source>
</evidence>
<gene>
    <name evidence="6" type="ORF">SMD11_1599</name>
</gene>
<reference evidence="6 7" key="1">
    <citation type="submission" date="2017-06" db="EMBL/GenBank/DDBJ databases">
        <title>Streptomyces albireticuli Genome sequencing and assembly.</title>
        <authorList>
            <person name="Wang Y."/>
            <person name="Du B."/>
            <person name="Ding Y."/>
            <person name="Liu H."/>
            <person name="Hou Q."/>
            <person name="Liu K."/>
            <person name="Yao L."/>
            <person name="Wang C."/>
        </authorList>
    </citation>
    <scope>NUCLEOTIDE SEQUENCE [LARGE SCALE GENOMIC DNA]</scope>
    <source>
        <strain evidence="6 7">MDJK11</strain>
    </source>
</reference>
<name>A0A1Z2KZ13_9ACTN</name>
<sequence length="196" mass="21939">MSVQERRARELAQRRNQIIAAARELAESEGWGAVTTRRLAERIEYSQPVLYKHFKDKVDIVRTVALEGFGELAQSMREARLATTSPPEALRALARTYVGFAEANPMLYEAMFITPIDLAFGQSDSPPTLVESFDELCRSVSCLANGRALETVAEVVWGSLHGLVVLDRGGRLRLSHRDERIELLVEQLLRSIDSQA</sequence>
<evidence type="ECO:0000313" key="6">
    <source>
        <dbReference type="EMBL" id="ARZ67260.1"/>
    </source>
</evidence>
<evidence type="ECO:0000259" key="5">
    <source>
        <dbReference type="PROSITE" id="PS50977"/>
    </source>
</evidence>
<dbReference type="GO" id="GO:0000976">
    <property type="term" value="F:transcription cis-regulatory region binding"/>
    <property type="evidence" value="ECO:0007669"/>
    <property type="project" value="TreeGrafter"/>
</dbReference>
<dbReference type="EMBL" id="CP021744">
    <property type="protein sequence ID" value="ARZ67260.1"/>
    <property type="molecule type" value="Genomic_DNA"/>
</dbReference>
<keyword evidence="3" id="KW-0804">Transcription</keyword>
<dbReference type="Proteomes" id="UP000195755">
    <property type="component" value="Chromosome"/>
</dbReference>
<accession>A0A1Z2KZ13</accession>
<dbReference type="SUPFAM" id="SSF46689">
    <property type="entry name" value="Homeodomain-like"/>
    <property type="match status" value="1"/>
</dbReference>
<dbReference type="GO" id="GO:0003700">
    <property type="term" value="F:DNA-binding transcription factor activity"/>
    <property type="evidence" value="ECO:0007669"/>
    <property type="project" value="TreeGrafter"/>
</dbReference>
<dbReference type="PROSITE" id="PS50977">
    <property type="entry name" value="HTH_TETR_2"/>
    <property type="match status" value="1"/>
</dbReference>
<dbReference type="InterPro" id="IPR036271">
    <property type="entry name" value="Tet_transcr_reg_TetR-rel_C_sf"/>
</dbReference>
<dbReference type="OrthoDB" id="4641396at2"/>
<dbReference type="KEGG" id="salj:SMD11_1599"/>